<evidence type="ECO:0000256" key="4">
    <source>
        <dbReference type="ARBA" id="ARBA00022801"/>
    </source>
</evidence>
<dbReference type="RefSeq" id="WP_249302076.1">
    <property type="nucleotide sequence ID" value="NZ_JACRSW010000001.1"/>
</dbReference>
<comment type="caution">
    <text evidence="9">The sequence shown here is derived from an EMBL/GenBank/DDBJ whole genome shotgun (WGS) entry which is preliminary data.</text>
</comment>
<comment type="similarity">
    <text evidence="1">Belongs to the RecJ family.</text>
</comment>
<sequence length="576" mass="65554">MKRWMQKTYRIDTAKIAARYKISEILAEVLVKRGLFDWTAMDQYLFADMESLHDPAEMKDLEKTAQLLEEKIANRENIMIIGDYDVDGVMSTYILYRGMQMLGGKAGFRIPHRVKDGYGIRDYMAQEAYEEGYTTILTCDNGISAVDAIRKAKELGMTVLLTDHHEVPCIDGKEVLPPADTIIDPKQKECSYPFKELCGAGIAYKLITYMMQQRGKKCEQELLPYAAIATVCDVVPLLGENRILVKNGLKYLEHTKDIGLKALLDIQQFQHRITSTDLGFRIGPCINAAGRLSDAKKAMDLLIEEEPKKAQKKALELLELNQIRKDYTAMATRRAEEIIETSDIKNDKIYVVSLEDCHESVAGIVAGRIREKYYRPTLILTKAQKGLKGSGRSIPEYHMQQGLLASREFLTEFGGHALAAGFSLPEENLDALRKDLNQKCTLQEEDLIEKVYLDKDVMLEDMTEDLVKQLDWMEPFGQNNPKAVFSKREVVVSAVALCGNENQIARIRFKEGIRTYQGVDFRCELHLAKAIRERYGEAAWESLMQKDGQEYAIDILFYPTINERFGGVQFEVLDCR</sequence>
<dbReference type="Pfam" id="PF02272">
    <property type="entry name" value="DHHA1"/>
    <property type="match status" value="1"/>
</dbReference>
<dbReference type="GO" id="GO:0004527">
    <property type="term" value="F:exonuclease activity"/>
    <property type="evidence" value="ECO:0007669"/>
    <property type="project" value="UniProtKB-KW"/>
</dbReference>
<evidence type="ECO:0000256" key="3">
    <source>
        <dbReference type="ARBA" id="ARBA00022722"/>
    </source>
</evidence>
<dbReference type="SUPFAM" id="SSF64182">
    <property type="entry name" value="DHH phosphoesterases"/>
    <property type="match status" value="1"/>
</dbReference>
<dbReference type="NCBIfam" id="TIGR00644">
    <property type="entry name" value="recJ"/>
    <property type="match status" value="1"/>
</dbReference>
<keyword evidence="4" id="KW-0378">Hydrolase</keyword>
<protein>
    <recommendedName>
        <fullName evidence="2">Single-stranded-DNA-specific exonuclease RecJ</fullName>
    </recommendedName>
</protein>
<dbReference type="PANTHER" id="PTHR30255">
    <property type="entry name" value="SINGLE-STRANDED-DNA-SPECIFIC EXONUCLEASE RECJ"/>
    <property type="match status" value="1"/>
</dbReference>
<feature type="domain" description="DDH" evidence="6">
    <location>
        <begin position="77"/>
        <end position="230"/>
    </location>
</feature>
<dbReference type="PANTHER" id="PTHR30255:SF2">
    <property type="entry name" value="SINGLE-STRANDED-DNA-SPECIFIC EXONUCLEASE RECJ"/>
    <property type="match status" value="1"/>
</dbReference>
<proteinExistence type="inferred from homology"/>
<dbReference type="InterPro" id="IPR004610">
    <property type="entry name" value="RecJ"/>
</dbReference>
<evidence type="ECO:0000259" key="6">
    <source>
        <dbReference type="Pfam" id="PF01368"/>
    </source>
</evidence>
<dbReference type="Gene3D" id="3.90.1640.30">
    <property type="match status" value="1"/>
</dbReference>
<dbReference type="InterPro" id="IPR001667">
    <property type="entry name" value="DDH_dom"/>
</dbReference>
<dbReference type="Proteomes" id="UP000637513">
    <property type="component" value="Unassembled WGS sequence"/>
</dbReference>
<dbReference type="Pfam" id="PF01368">
    <property type="entry name" value="DHH"/>
    <property type="match status" value="1"/>
</dbReference>
<evidence type="ECO:0000259" key="8">
    <source>
        <dbReference type="Pfam" id="PF17768"/>
    </source>
</evidence>
<evidence type="ECO:0000259" key="7">
    <source>
        <dbReference type="Pfam" id="PF02272"/>
    </source>
</evidence>
<evidence type="ECO:0000256" key="5">
    <source>
        <dbReference type="ARBA" id="ARBA00022839"/>
    </source>
</evidence>
<evidence type="ECO:0000313" key="9">
    <source>
        <dbReference type="EMBL" id="MBC8556138.1"/>
    </source>
</evidence>
<dbReference type="Pfam" id="PF17768">
    <property type="entry name" value="RecJ_OB"/>
    <property type="match status" value="1"/>
</dbReference>
<name>A0ABR7MQZ8_9FIRM</name>
<dbReference type="InterPro" id="IPR003156">
    <property type="entry name" value="DHHA1_dom"/>
</dbReference>
<dbReference type="Gene3D" id="3.10.310.30">
    <property type="match status" value="1"/>
</dbReference>
<evidence type="ECO:0000313" key="10">
    <source>
        <dbReference type="Proteomes" id="UP000637513"/>
    </source>
</evidence>
<dbReference type="InterPro" id="IPR051673">
    <property type="entry name" value="SSDNA_exonuclease_RecJ"/>
</dbReference>
<keyword evidence="3" id="KW-0540">Nuclease</keyword>
<feature type="domain" description="DHHA1" evidence="7">
    <location>
        <begin position="347"/>
        <end position="440"/>
    </location>
</feature>
<feature type="domain" description="RecJ OB" evidence="8">
    <location>
        <begin position="454"/>
        <end position="567"/>
    </location>
</feature>
<accession>A0ABR7MQZ8</accession>
<gene>
    <name evidence="9" type="primary">recJ</name>
    <name evidence="9" type="ORF">H8700_00180</name>
</gene>
<dbReference type="EMBL" id="JACRSW010000001">
    <property type="protein sequence ID" value="MBC8556138.1"/>
    <property type="molecule type" value="Genomic_DNA"/>
</dbReference>
<dbReference type="InterPro" id="IPR041122">
    <property type="entry name" value="RecJ_OB"/>
</dbReference>
<dbReference type="InterPro" id="IPR038763">
    <property type="entry name" value="DHH_sf"/>
</dbReference>
<evidence type="ECO:0000256" key="1">
    <source>
        <dbReference type="ARBA" id="ARBA00005915"/>
    </source>
</evidence>
<organism evidence="9 10">
    <name type="scientific">Jutongia hominis</name>
    <dbReference type="NCBI Taxonomy" id="2763664"/>
    <lineage>
        <taxon>Bacteria</taxon>
        <taxon>Bacillati</taxon>
        <taxon>Bacillota</taxon>
        <taxon>Clostridia</taxon>
        <taxon>Lachnospirales</taxon>
        <taxon>Lachnospiraceae</taxon>
        <taxon>Jutongia</taxon>
    </lineage>
</organism>
<keyword evidence="10" id="KW-1185">Reference proteome</keyword>
<evidence type="ECO:0000256" key="2">
    <source>
        <dbReference type="ARBA" id="ARBA00019841"/>
    </source>
</evidence>
<reference evidence="9 10" key="1">
    <citation type="submission" date="2020-08" db="EMBL/GenBank/DDBJ databases">
        <title>Genome public.</title>
        <authorList>
            <person name="Liu C."/>
            <person name="Sun Q."/>
        </authorList>
    </citation>
    <scope>NUCLEOTIDE SEQUENCE [LARGE SCALE GENOMIC DNA]</scope>
    <source>
        <strain evidence="9 10">BX3</strain>
    </source>
</reference>
<keyword evidence="5 9" id="KW-0269">Exonuclease</keyword>